<dbReference type="InterPro" id="IPR036065">
    <property type="entry name" value="BolA-like_sf"/>
</dbReference>
<gene>
    <name evidence="2" type="ORF">METZ01_LOCUS154095</name>
</gene>
<dbReference type="InterPro" id="IPR002634">
    <property type="entry name" value="BolA"/>
</dbReference>
<protein>
    <recommendedName>
        <fullName evidence="3">BolA family transcriptional regulator</fullName>
    </recommendedName>
</protein>
<sequence length="76" mass="8573">MNSDDIRILIENSIEDSVALISSDDNVHFDAIVISDAFNEKSLIERHQLVYECLGKRMNSEIHALTIKALTPEENS</sequence>
<dbReference type="PIRSF" id="PIRSF003113">
    <property type="entry name" value="BolA"/>
    <property type="match status" value="1"/>
</dbReference>
<comment type="similarity">
    <text evidence="1">Belongs to the BolA/IbaG family.</text>
</comment>
<proteinExistence type="inferred from homology"/>
<dbReference type="SUPFAM" id="SSF82657">
    <property type="entry name" value="BolA-like"/>
    <property type="match status" value="1"/>
</dbReference>
<dbReference type="AlphaFoldDB" id="A0A382AIY1"/>
<name>A0A382AIY1_9ZZZZ</name>
<evidence type="ECO:0000256" key="1">
    <source>
        <dbReference type="ARBA" id="ARBA00005578"/>
    </source>
</evidence>
<dbReference type="Gene3D" id="3.30.300.90">
    <property type="entry name" value="BolA-like"/>
    <property type="match status" value="1"/>
</dbReference>
<dbReference type="PANTHER" id="PTHR46229:SF2">
    <property type="entry name" value="BOLA-LIKE PROTEIN 1"/>
    <property type="match status" value="1"/>
</dbReference>
<dbReference type="InterPro" id="IPR050961">
    <property type="entry name" value="BolA/IbaG_stress_morph_reg"/>
</dbReference>
<dbReference type="EMBL" id="UINC01025521">
    <property type="protein sequence ID" value="SVB01241.1"/>
    <property type="molecule type" value="Genomic_DNA"/>
</dbReference>
<dbReference type="PANTHER" id="PTHR46229">
    <property type="entry name" value="BOLA TRANSCRIPTION REGULATOR"/>
    <property type="match status" value="1"/>
</dbReference>
<accession>A0A382AIY1</accession>
<reference evidence="2" key="1">
    <citation type="submission" date="2018-05" db="EMBL/GenBank/DDBJ databases">
        <authorList>
            <person name="Lanie J.A."/>
            <person name="Ng W.-L."/>
            <person name="Kazmierczak K.M."/>
            <person name="Andrzejewski T.M."/>
            <person name="Davidsen T.M."/>
            <person name="Wayne K.J."/>
            <person name="Tettelin H."/>
            <person name="Glass J.I."/>
            <person name="Rusch D."/>
            <person name="Podicherti R."/>
            <person name="Tsui H.-C.T."/>
            <person name="Winkler M.E."/>
        </authorList>
    </citation>
    <scope>NUCLEOTIDE SEQUENCE</scope>
</reference>
<dbReference type="Pfam" id="PF01722">
    <property type="entry name" value="BolA"/>
    <property type="match status" value="1"/>
</dbReference>
<evidence type="ECO:0008006" key="3">
    <source>
        <dbReference type="Google" id="ProtNLM"/>
    </source>
</evidence>
<evidence type="ECO:0000313" key="2">
    <source>
        <dbReference type="EMBL" id="SVB01241.1"/>
    </source>
</evidence>
<organism evidence="2">
    <name type="scientific">marine metagenome</name>
    <dbReference type="NCBI Taxonomy" id="408172"/>
    <lineage>
        <taxon>unclassified sequences</taxon>
        <taxon>metagenomes</taxon>
        <taxon>ecological metagenomes</taxon>
    </lineage>
</organism>